<feature type="compositionally biased region" description="Basic and acidic residues" evidence="11">
    <location>
        <begin position="174"/>
        <end position="183"/>
    </location>
</feature>
<comment type="similarity">
    <text evidence="2 10">Belongs to the intercrine beta (chemokine CC) family.</text>
</comment>
<feature type="domain" description="Chemokine interleukin-8-like" evidence="12">
    <location>
        <begin position="114"/>
        <end position="174"/>
    </location>
</feature>
<keyword evidence="8" id="KW-0395">Inflammatory response</keyword>
<dbReference type="InterPro" id="IPR039809">
    <property type="entry name" value="Chemokine_b/g/d"/>
</dbReference>
<dbReference type="SUPFAM" id="SSF54117">
    <property type="entry name" value="Interleukin 8-like chemokines"/>
    <property type="match status" value="1"/>
</dbReference>
<dbReference type="GO" id="GO:0008009">
    <property type="term" value="F:chemokine activity"/>
    <property type="evidence" value="ECO:0007669"/>
    <property type="project" value="InterPro"/>
</dbReference>
<dbReference type="PANTHER" id="PTHR12015:SF111">
    <property type="entry name" value="C-C MOTIF CHEMOKINE 17"/>
    <property type="match status" value="1"/>
</dbReference>
<organism evidence="13 14">
    <name type="scientific">Mycteria americana</name>
    <name type="common">Wood stork</name>
    <dbReference type="NCBI Taxonomy" id="33587"/>
    <lineage>
        <taxon>Eukaryota</taxon>
        <taxon>Metazoa</taxon>
        <taxon>Chordata</taxon>
        <taxon>Craniata</taxon>
        <taxon>Vertebrata</taxon>
        <taxon>Euteleostomi</taxon>
        <taxon>Archelosauria</taxon>
        <taxon>Archosauria</taxon>
        <taxon>Dinosauria</taxon>
        <taxon>Saurischia</taxon>
        <taxon>Theropoda</taxon>
        <taxon>Coelurosauria</taxon>
        <taxon>Aves</taxon>
        <taxon>Neognathae</taxon>
        <taxon>Neoaves</taxon>
        <taxon>Aequornithes</taxon>
        <taxon>Ciconiiformes</taxon>
        <taxon>Ciconiidae</taxon>
        <taxon>Mycteria</taxon>
    </lineage>
</organism>
<name>A0AAN7S2V3_MYCAM</name>
<keyword evidence="6" id="KW-0732">Signal</keyword>
<keyword evidence="5 10" id="KW-0964">Secreted</keyword>
<evidence type="ECO:0000256" key="4">
    <source>
        <dbReference type="ARBA" id="ARBA00022514"/>
    </source>
</evidence>
<evidence type="ECO:0000256" key="7">
    <source>
        <dbReference type="ARBA" id="ARBA00023157"/>
    </source>
</evidence>
<evidence type="ECO:0000256" key="10">
    <source>
        <dbReference type="RuleBase" id="RU361150"/>
    </source>
</evidence>
<proteinExistence type="inferred from homology"/>
<protein>
    <recommendedName>
        <fullName evidence="10">C-C motif chemokine</fullName>
    </recommendedName>
</protein>
<comment type="caution">
    <text evidence="13">The sequence shown here is derived from an EMBL/GenBank/DDBJ whole genome shotgun (WGS) entry which is preliminary data.</text>
</comment>
<comment type="function">
    <text evidence="9">Chemokine, which displays chemotactic activity for T lymphocytes, preferentially Th2 cells, but not monocytes or granulocytes. Therefore plays an important role in a wide range of inflammatory and immunological processes. Acts by binding to CCR4 at T-cell surface. Mediates GM-CSF/CSF2-driven pain and inflammation. In the brain, required to maintain the typical, highly branched morphology of hippocampal microglia under homeostatic conditions. May be important for the appropriate adaptation of microglial morphology and synaptic plasticity to acute lipopolysaccharide (LPS)-induced neuroinflammation. Plays a role in wound healing, mainly by inducing fibroblast migration into the wound.</text>
</comment>
<feature type="region of interest" description="Disordered" evidence="11">
    <location>
        <begin position="173"/>
        <end position="205"/>
    </location>
</feature>
<dbReference type="InterPro" id="IPR000827">
    <property type="entry name" value="Chemokine_CC_CS"/>
</dbReference>
<evidence type="ECO:0000256" key="3">
    <source>
        <dbReference type="ARBA" id="ARBA00022500"/>
    </source>
</evidence>
<evidence type="ECO:0000256" key="6">
    <source>
        <dbReference type="ARBA" id="ARBA00022729"/>
    </source>
</evidence>
<evidence type="ECO:0000256" key="1">
    <source>
        <dbReference type="ARBA" id="ARBA00004613"/>
    </source>
</evidence>
<keyword evidence="3 10" id="KW-0145">Chemotaxis</keyword>
<dbReference type="PROSITE" id="PS00472">
    <property type="entry name" value="SMALL_CYTOKINES_CC"/>
    <property type="match status" value="1"/>
</dbReference>
<gene>
    <name evidence="13" type="ORF">QYF61_016963</name>
</gene>
<dbReference type="GO" id="GO:0006954">
    <property type="term" value="P:inflammatory response"/>
    <property type="evidence" value="ECO:0007669"/>
    <property type="project" value="UniProtKB-KW"/>
</dbReference>
<feature type="compositionally biased region" description="Basic residues" evidence="11">
    <location>
        <begin position="184"/>
        <end position="205"/>
    </location>
</feature>
<dbReference type="Proteomes" id="UP001333110">
    <property type="component" value="Unassembled WGS sequence"/>
</dbReference>
<evidence type="ECO:0000259" key="12">
    <source>
        <dbReference type="SMART" id="SM00199"/>
    </source>
</evidence>
<reference evidence="13 14" key="1">
    <citation type="journal article" date="2023" name="J. Hered.">
        <title>Chromosome-level genome of the wood stork (Mycteria americana) provides insight into avian chromosome evolution.</title>
        <authorList>
            <person name="Flamio R. Jr."/>
            <person name="Ramstad K.M."/>
        </authorList>
    </citation>
    <scope>NUCLEOTIDE SEQUENCE [LARGE SCALE GENOMIC DNA]</scope>
    <source>
        <strain evidence="13">JAX WOST 10</strain>
    </source>
</reference>
<dbReference type="GO" id="GO:0006955">
    <property type="term" value="P:immune response"/>
    <property type="evidence" value="ECO:0007669"/>
    <property type="project" value="InterPro"/>
</dbReference>
<dbReference type="Pfam" id="PF00048">
    <property type="entry name" value="IL8"/>
    <property type="match status" value="1"/>
</dbReference>
<dbReference type="AlphaFoldDB" id="A0AAN7S2V3"/>
<evidence type="ECO:0000256" key="11">
    <source>
        <dbReference type="SAM" id="MobiDB-lite"/>
    </source>
</evidence>
<comment type="subcellular location">
    <subcellularLocation>
        <location evidence="1 10">Secreted</location>
    </subcellularLocation>
</comment>
<sequence>MAGEAAELQAEWCRQESEVQPLCKEPVSASVSPLLAAKLVSHIPAAGSDLQLSAGVESSHPHVLGVTSPMNDAKQGLCCQPAVLRSHGAGKVPWLGEGPKSHVPALSPGIGSSASDCCLKHSRKAIPSGWVKSYSLQGPESGCLLRAVVFTTKKNKKICASPTDSAVQKLMQNLDKKVKNDKKEKKKGHSPRPGGRPKRQKRQQV</sequence>
<evidence type="ECO:0000313" key="14">
    <source>
        <dbReference type="Proteomes" id="UP001333110"/>
    </source>
</evidence>
<accession>A0AAN7S2V3</accession>
<keyword evidence="7" id="KW-1015">Disulfide bond</keyword>
<dbReference type="FunFam" id="2.40.50.40:FF:000012">
    <property type="entry name" value="C-C motif chemokine"/>
    <property type="match status" value="1"/>
</dbReference>
<evidence type="ECO:0000313" key="13">
    <source>
        <dbReference type="EMBL" id="KAK4816438.1"/>
    </source>
</evidence>
<keyword evidence="14" id="KW-1185">Reference proteome</keyword>
<dbReference type="GO" id="GO:0005615">
    <property type="term" value="C:extracellular space"/>
    <property type="evidence" value="ECO:0007669"/>
    <property type="project" value="UniProtKB-KW"/>
</dbReference>
<evidence type="ECO:0000256" key="2">
    <source>
        <dbReference type="ARBA" id="ARBA00010868"/>
    </source>
</evidence>
<keyword evidence="4 10" id="KW-0202">Cytokine</keyword>
<dbReference type="InterPro" id="IPR001811">
    <property type="entry name" value="Chemokine_IL8-like_dom"/>
</dbReference>
<evidence type="ECO:0000256" key="5">
    <source>
        <dbReference type="ARBA" id="ARBA00022525"/>
    </source>
</evidence>
<dbReference type="CDD" id="cd00272">
    <property type="entry name" value="Chemokine_CC"/>
    <property type="match status" value="1"/>
</dbReference>
<dbReference type="InterPro" id="IPR036048">
    <property type="entry name" value="Interleukin_8-like_sf"/>
</dbReference>
<dbReference type="SMART" id="SM00199">
    <property type="entry name" value="SCY"/>
    <property type="match status" value="1"/>
</dbReference>
<evidence type="ECO:0000256" key="8">
    <source>
        <dbReference type="ARBA" id="ARBA00023198"/>
    </source>
</evidence>
<dbReference type="Gene3D" id="2.40.50.40">
    <property type="match status" value="1"/>
</dbReference>
<dbReference type="EMBL" id="JAUNZN010000009">
    <property type="protein sequence ID" value="KAK4816438.1"/>
    <property type="molecule type" value="Genomic_DNA"/>
</dbReference>
<dbReference type="PANTHER" id="PTHR12015">
    <property type="entry name" value="SMALL INDUCIBLE CYTOKINE A"/>
    <property type="match status" value="1"/>
</dbReference>
<evidence type="ECO:0000256" key="9">
    <source>
        <dbReference type="ARBA" id="ARBA00046039"/>
    </source>
</evidence>